<protein>
    <submittedName>
        <fullName evidence="2">Uncharacterized protein</fullName>
    </submittedName>
</protein>
<reference evidence="3" key="2">
    <citation type="submission" date="2013-12" db="EMBL/GenBank/DDBJ databases">
        <authorList>
            <person name="Yu Y."/>
            <person name="Lee S."/>
            <person name="de Baynast K."/>
            <person name="Wissotski M."/>
            <person name="Liu L."/>
            <person name="Talag J."/>
            <person name="Goicoechea J."/>
            <person name="Angelova A."/>
            <person name="Jetty R."/>
            <person name="Kudrna D."/>
            <person name="Golser W."/>
            <person name="Rivera L."/>
            <person name="Zhang J."/>
            <person name="Wing R."/>
        </authorList>
    </citation>
    <scope>NUCLEOTIDE SEQUENCE</scope>
</reference>
<keyword evidence="1" id="KW-0812">Transmembrane</keyword>
<proteinExistence type="predicted"/>
<keyword evidence="1" id="KW-1133">Transmembrane helix</keyword>
<accession>A0A0D9VBV1</accession>
<reference evidence="2 3" key="1">
    <citation type="submission" date="2012-08" db="EMBL/GenBank/DDBJ databases">
        <title>Oryza genome evolution.</title>
        <authorList>
            <person name="Wing R.A."/>
        </authorList>
    </citation>
    <scope>NUCLEOTIDE SEQUENCE</scope>
</reference>
<evidence type="ECO:0000313" key="2">
    <source>
        <dbReference type="EnsemblPlants" id="LPERR02G02420.1"/>
    </source>
</evidence>
<dbReference type="HOGENOM" id="CLU_2472319_0_0_1"/>
<feature type="transmembrane region" description="Helical" evidence="1">
    <location>
        <begin position="12"/>
        <end position="34"/>
    </location>
</feature>
<name>A0A0D9VBV1_9ORYZ</name>
<reference evidence="2" key="3">
    <citation type="submission" date="2015-04" db="UniProtKB">
        <authorList>
            <consortium name="EnsemblPlants"/>
        </authorList>
    </citation>
    <scope>IDENTIFICATION</scope>
</reference>
<evidence type="ECO:0000256" key="1">
    <source>
        <dbReference type="SAM" id="Phobius"/>
    </source>
</evidence>
<dbReference type="Proteomes" id="UP000032180">
    <property type="component" value="Chromosome 2"/>
</dbReference>
<feature type="transmembrane region" description="Helical" evidence="1">
    <location>
        <begin position="46"/>
        <end position="66"/>
    </location>
</feature>
<dbReference type="Gramene" id="LPERR02G02420.1">
    <property type="protein sequence ID" value="LPERR02G02420.1"/>
    <property type="gene ID" value="LPERR02G02420"/>
</dbReference>
<sequence>MKGIRVSLGDSNLQFTTAILSLVVLVVECVLLISGTKKCGFMNGHALEIGGFLCFVHGGIIVVHYIPTIVAGRRGEVSSVANRHGSTS</sequence>
<keyword evidence="1" id="KW-0472">Membrane</keyword>
<organism evidence="2 3">
    <name type="scientific">Leersia perrieri</name>
    <dbReference type="NCBI Taxonomy" id="77586"/>
    <lineage>
        <taxon>Eukaryota</taxon>
        <taxon>Viridiplantae</taxon>
        <taxon>Streptophyta</taxon>
        <taxon>Embryophyta</taxon>
        <taxon>Tracheophyta</taxon>
        <taxon>Spermatophyta</taxon>
        <taxon>Magnoliopsida</taxon>
        <taxon>Liliopsida</taxon>
        <taxon>Poales</taxon>
        <taxon>Poaceae</taxon>
        <taxon>BOP clade</taxon>
        <taxon>Oryzoideae</taxon>
        <taxon>Oryzeae</taxon>
        <taxon>Oryzinae</taxon>
        <taxon>Leersia</taxon>
    </lineage>
</organism>
<evidence type="ECO:0000313" key="3">
    <source>
        <dbReference type="Proteomes" id="UP000032180"/>
    </source>
</evidence>
<keyword evidence="3" id="KW-1185">Reference proteome</keyword>
<dbReference type="AlphaFoldDB" id="A0A0D9VBV1"/>
<dbReference type="EnsemblPlants" id="LPERR02G02420.1">
    <property type="protein sequence ID" value="LPERR02G02420.1"/>
    <property type="gene ID" value="LPERR02G02420"/>
</dbReference>